<accession>A0A0F9WNL4</accession>
<dbReference type="OrthoDB" id="26282at2759"/>
<dbReference type="EMBL" id="JPQZ01000058">
    <property type="protein sequence ID" value="KKO74588.1"/>
    <property type="molecule type" value="Genomic_DNA"/>
</dbReference>
<dbReference type="InterPro" id="IPR008847">
    <property type="entry name" value="Suf"/>
</dbReference>
<keyword evidence="3" id="KW-0539">Nucleus</keyword>
<dbReference type="PANTHER" id="PTHR19980">
    <property type="entry name" value="RNA CLEAVAGE STIMULATION FACTOR"/>
    <property type="match status" value="1"/>
</dbReference>
<evidence type="ECO:0000256" key="3">
    <source>
        <dbReference type="ARBA" id="ARBA00023242"/>
    </source>
</evidence>
<dbReference type="VEuPathDB" id="MicrosporidiaDB:AAJ76_5800010135"/>
<dbReference type="GO" id="GO:0003729">
    <property type="term" value="F:mRNA binding"/>
    <property type="evidence" value="ECO:0007669"/>
    <property type="project" value="TreeGrafter"/>
</dbReference>
<keyword evidence="6" id="KW-1185">Reference proteome</keyword>
<evidence type="ECO:0000256" key="1">
    <source>
        <dbReference type="ARBA" id="ARBA00004123"/>
    </source>
</evidence>
<reference evidence="5 6" key="1">
    <citation type="journal article" date="2015" name="Environ. Microbiol.">
        <title>Genome analyses suggest the presence of polyploidy and recent human-driven expansions in eight global populations of the honeybee pathogen Nosema ceranae.</title>
        <authorList>
            <person name="Pelin A."/>
            <person name="Selman M."/>
            <person name="Aris-Brosou S."/>
            <person name="Farinelli L."/>
            <person name="Corradi N."/>
        </authorList>
    </citation>
    <scope>NUCLEOTIDE SEQUENCE [LARGE SCALE GENOMIC DNA]</scope>
    <source>
        <strain evidence="5 6">PA08 1199</strain>
    </source>
</reference>
<comment type="subcellular location">
    <subcellularLocation>
        <location evidence="1">Nucleus</location>
    </subcellularLocation>
</comment>
<evidence type="ECO:0000313" key="5">
    <source>
        <dbReference type="EMBL" id="KKO74588.1"/>
    </source>
</evidence>
<dbReference type="InterPro" id="IPR011990">
    <property type="entry name" value="TPR-like_helical_dom_sf"/>
</dbReference>
<dbReference type="VEuPathDB" id="MicrosporidiaDB:NCER_101099"/>
<sequence length="433" mass="51730">MFINKYTVHDITLDDTSILQVYDISVIQTHLKSSLDLTLLEKILINIGYSINSAPLFKQYLSILVKLPDENTKIEKIRNTFFFIIQIPMHGLHELYNDYEEFEMDTNKIQGKKILQESFHIYQNTLSVYNQVKKGKDILYEMENPLKLNEEELFKRINFLYKEALYFNPKDEEVYFLYSEYLIKNKRLDDARKVVELGIKNVAGIFLKIYYYSRGLQENLELFSISDLSSTKFIDESIPQYSYVLVMNYLTLILKKEGLYKFRKEFINYKIKGLLNDIIYKNIADYEFIYSKDKDIVTKIYTCGIEDTDSQYLKNELINFLLRINDYNNAQMFSKKYNIGHSKLLEYEYKYGTDYYNMLDHKNNYLVDTILQPVECITPYEITKINMSYRMNIEIRKDVQEFINSINYIKRGDNLLINCNIDKFIDIFTRINL</sequence>
<protein>
    <submittedName>
        <fullName evidence="5">Pre-mrna 3-end processing cleavage and polyadenylation factor</fullName>
    </submittedName>
</protein>
<proteinExistence type="predicted"/>
<comment type="caution">
    <text evidence="5">The sequence shown here is derived from an EMBL/GenBank/DDBJ whole genome shotgun (WGS) entry which is preliminary data.</text>
</comment>
<feature type="domain" description="Suppressor of forked" evidence="4">
    <location>
        <begin position="138"/>
        <end position="332"/>
    </location>
</feature>
<dbReference type="GO" id="GO:0005634">
    <property type="term" value="C:nucleus"/>
    <property type="evidence" value="ECO:0007669"/>
    <property type="project" value="UniProtKB-SubCell"/>
</dbReference>
<keyword evidence="2" id="KW-0677">Repeat</keyword>
<feature type="domain" description="Suppressor of forked" evidence="4">
    <location>
        <begin position="43"/>
        <end position="134"/>
    </location>
</feature>
<dbReference type="Pfam" id="PF05843">
    <property type="entry name" value="Suf"/>
    <property type="match status" value="2"/>
</dbReference>
<dbReference type="Gene3D" id="1.25.40.10">
    <property type="entry name" value="Tetratricopeptide repeat domain"/>
    <property type="match status" value="1"/>
</dbReference>
<dbReference type="PANTHER" id="PTHR19980:SF0">
    <property type="entry name" value="CLEAVAGE STIMULATION FACTOR SUBUNIT 3"/>
    <property type="match status" value="1"/>
</dbReference>
<evidence type="ECO:0000313" key="6">
    <source>
        <dbReference type="Proteomes" id="UP000034350"/>
    </source>
</evidence>
<evidence type="ECO:0000256" key="2">
    <source>
        <dbReference type="ARBA" id="ARBA00022737"/>
    </source>
</evidence>
<evidence type="ECO:0000259" key="4">
    <source>
        <dbReference type="Pfam" id="PF05843"/>
    </source>
</evidence>
<dbReference type="AlphaFoldDB" id="A0A0F9WNL4"/>
<gene>
    <name evidence="5" type="ORF">AAJ76_5800010135</name>
</gene>
<dbReference type="GeneID" id="36320963"/>
<name>A0A0F9WNL4_9MICR</name>
<organism evidence="5 6">
    <name type="scientific">Vairimorpha ceranae</name>
    <dbReference type="NCBI Taxonomy" id="40302"/>
    <lineage>
        <taxon>Eukaryota</taxon>
        <taxon>Fungi</taxon>
        <taxon>Fungi incertae sedis</taxon>
        <taxon>Microsporidia</taxon>
        <taxon>Nosematidae</taxon>
        <taxon>Vairimorpha</taxon>
    </lineage>
</organism>
<dbReference type="GO" id="GO:0031124">
    <property type="term" value="P:mRNA 3'-end processing"/>
    <property type="evidence" value="ECO:0007669"/>
    <property type="project" value="InterPro"/>
</dbReference>
<dbReference type="RefSeq" id="XP_024330330.1">
    <property type="nucleotide sequence ID" value="XM_024476015.1"/>
</dbReference>
<dbReference type="Proteomes" id="UP000034350">
    <property type="component" value="Unassembled WGS sequence"/>
</dbReference>
<dbReference type="SUPFAM" id="SSF48452">
    <property type="entry name" value="TPR-like"/>
    <property type="match status" value="1"/>
</dbReference>
<dbReference type="InterPro" id="IPR045243">
    <property type="entry name" value="Rna14-like"/>
</dbReference>